<protein>
    <submittedName>
        <fullName evidence="4">Uncharacterized protein</fullName>
    </submittedName>
</protein>
<dbReference type="GO" id="GO:0008233">
    <property type="term" value="F:peptidase activity"/>
    <property type="evidence" value="ECO:0007669"/>
    <property type="project" value="UniProtKB-KW"/>
</dbReference>
<dbReference type="Gene3D" id="3.30.420.10">
    <property type="entry name" value="Ribonuclease H-like superfamily/Ribonuclease H"/>
    <property type="match status" value="1"/>
</dbReference>
<feature type="domain" description="Retrovirus-related Pol polyprotein from transposon TNT 1-94-like beta-barrel" evidence="3">
    <location>
        <begin position="50"/>
        <end position="125"/>
    </location>
</feature>
<dbReference type="PANTHER" id="PTHR42648:SF21">
    <property type="entry name" value="CYSTEINE-RICH RLK (RECEPTOR-LIKE PROTEIN KINASE) 8"/>
    <property type="match status" value="1"/>
</dbReference>
<dbReference type="InterPro" id="IPR012337">
    <property type="entry name" value="RNaseH-like_sf"/>
</dbReference>
<evidence type="ECO:0000313" key="5">
    <source>
        <dbReference type="Proteomes" id="UP000257109"/>
    </source>
</evidence>
<reference evidence="4" key="1">
    <citation type="submission" date="2018-05" db="EMBL/GenBank/DDBJ databases">
        <title>Draft genome of Mucuna pruriens seed.</title>
        <authorList>
            <person name="Nnadi N.E."/>
            <person name="Vos R."/>
            <person name="Hasami M.H."/>
            <person name="Devisetty U.K."/>
            <person name="Aguiy J.C."/>
        </authorList>
    </citation>
    <scope>NUCLEOTIDE SEQUENCE [LARGE SCALE GENOMIC DNA]</scope>
    <source>
        <strain evidence="4">JCA_2017</strain>
    </source>
</reference>
<dbReference type="PANTHER" id="PTHR42648">
    <property type="entry name" value="TRANSPOSASE, PUTATIVE-RELATED"/>
    <property type="match status" value="1"/>
</dbReference>
<feature type="non-terminal residue" evidence="4">
    <location>
        <position position="1"/>
    </location>
</feature>
<dbReference type="Proteomes" id="UP000257109">
    <property type="component" value="Unassembled WGS sequence"/>
</dbReference>
<keyword evidence="1" id="KW-0645">Protease</keyword>
<evidence type="ECO:0000259" key="3">
    <source>
        <dbReference type="Pfam" id="PF22936"/>
    </source>
</evidence>
<keyword evidence="5" id="KW-1185">Reference proteome</keyword>
<dbReference type="InterPro" id="IPR039537">
    <property type="entry name" value="Retrotran_Ty1/copia-like"/>
</dbReference>
<sequence length="320" mass="37558">MEDRDETANDVISKPEFNNSSKSYESLSNELLQNSHMIFLEYKKKKDSSWYLDNGCSWHMVSERSMFLYLRPHEGLVSFGGNGKGKIKGISKVDKDSLPTINNVLYVEGLKYNLFSISQFCNNGFIKKNDNTILFTSKRNNNFYKINLEDLNKQKVTCLVSKEDERWLWYKKLKQVNLKHILKLYKKGLVKRLPISKNTSSLLSFPKMETMLLHMDLFGPTRTLSLCGKKYVFVIVDVYSRYTRVYFLTHKHKLFNVFEIFYKRTQNEKGVLHFYLKKLKAEKKAKMDKDIEVEEGLLKQTIVESVIELSNEDSLRELEG</sequence>
<dbReference type="AlphaFoldDB" id="A0A371HP90"/>
<dbReference type="STRING" id="157652.A0A371HP90"/>
<dbReference type="SUPFAM" id="SSF53098">
    <property type="entry name" value="Ribonuclease H-like"/>
    <property type="match status" value="1"/>
</dbReference>
<dbReference type="OrthoDB" id="1932348at2759"/>
<name>A0A371HP90_MUCPR</name>
<dbReference type="InterPro" id="IPR025724">
    <property type="entry name" value="GAG-pre-integrase_dom"/>
</dbReference>
<accession>A0A371HP90</accession>
<dbReference type="GO" id="GO:0006508">
    <property type="term" value="P:proteolysis"/>
    <property type="evidence" value="ECO:0007669"/>
    <property type="project" value="UniProtKB-KW"/>
</dbReference>
<evidence type="ECO:0000313" key="4">
    <source>
        <dbReference type="EMBL" id="RDY04577.1"/>
    </source>
</evidence>
<comment type="caution">
    <text evidence="4">The sequence shown here is derived from an EMBL/GenBank/DDBJ whole genome shotgun (WGS) entry which is preliminary data.</text>
</comment>
<evidence type="ECO:0000256" key="1">
    <source>
        <dbReference type="ARBA" id="ARBA00022670"/>
    </source>
</evidence>
<evidence type="ECO:0000259" key="2">
    <source>
        <dbReference type="Pfam" id="PF13976"/>
    </source>
</evidence>
<gene>
    <name evidence="4" type="ORF">CR513_11696</name>
</gene>
<proteinExistence type="predicted"/>
<feature type="domain" description="GAG-pre-integrase" evidence="2">
    <location>
        <begin position="143"/>
        <end position="198"/>
    </location>
</feature>
<dbReference type="EMBL" id="QJKJ01002053">
    <property type="protein sequence ID" value="RDY04577.1"/>
    <property type="molecule type" value="Genomic_DNA"/>
</dbReference>
<organism evidence="4 5">
    <name type="scientific">Mucuna pruriens</name>
    <name type="common">Velvet bean</name>
    <name type="synonym">Dolichos pruriens</name>
    <dbReference type="NCBI Taxonomy" id="157652"/>
    <lineage>
        <taxon>Eukaryota</taxon>
        <taxon>Viridiplantae</taxon>
        <taxon>Streptophyta</taxon>
        <taxon>Embryophyta</taxon>
        <taxon>Tracheophyta</taxon>
        <taxon>Spermatophyta</taxon>
        <taxon>Magnoliopsida</taxon>
        <taxon>eudicotyledons</taxon>
        <taxon>Gunneridae</taxon>
        <taxon>Pentapetalae</taxon>
        <taxon>rosids</taxon>
        <taxon>fabids</taxon>
        <taxon>Fabales</taxon>
        <taxon>Fabaceae</taxon>
        <taxon>Papilionoideae</taxon>
        <taxon>50 kb inversion clade</taxon>
        <taxon>NPAAA clade</taxon>
        <taxon>indigoferoid/millettioid clade</taxon>
        <taxon>Phaseoleae</taxon>
        <taxon>Mucuna</taxon>
    </lineage>
</organism>
<dbReference type="Pfam" id="PF13976">
    <property type="entry name" value="gag_pre-integrs"/>
    <property type="match status" value="1"/>
</dbReference>
<dbReference type="GO" id="GO:0003676">
    <property type="term" value="F:nucleic acid binding"/>
    <property type="evidence" value="ECO:0007669"/>
    <property type="project" value="InterPro"/>
</dbReference>
<keyword evidence="1" id="KW-0378">Hydrolase</keyword>
<dbReference type="InterPro" id="IPR054722">
    <property type="entry name" value="PolX-like_BBD"/>
</dbReference>
<dbReference type="InterPro" id="IPR036397">
    <property type="entry name" value="RNaseH_sf"/>
</dbReference>
<dbReference type="Pfam" id="PF22936">
    <property type="entry name" value="Pol_BBD"/>
    <property type="match status" value="1"/>
</dbReference>